<proteinExistence type="predicted"/>
<dbReference type="NCBIfam" id="TIGR02165">
    <property type="entry name" value="cas5_6_GSU0054"/>
    <property type="match status" value="1"/>
</dbReference>
<evidence type="ECO:0008006" key="3">
    <source>
        <dbReference type="Google" id="ProtNLM"/>
    </source>
</evidence>
<gene>
    <name evidence="1" type="ordered locus">Hoch_4849</name>
</gene>
<dbReference type="EMBL" id="CP001804">
    <property type="protein sequence ID" value="ACY17338.1"/>
    <property type="molecule type" value="Genomic_DNA"/>
</dbReference>
<accession>D0LSW6</accession>
<dbReference type="STRING" id="502025.Hoch_4849"/>
<dbReference type="HOGENOM" id="CLU_567281_0_0_7"/>
<evidence type="ECO:0000313" key="2">
    <source>
        <dbReference type="Proteomes" id="UP000001880"/>
    </source>
</evidence>
<name>D0LSW6_HALO1</name>
<dbReference type="Proteomes" id="UP000001880">
    <property type="component" value="Chromosome"/>
</dbReference>
<dbReference type="Pfam" id="PF09609">
    <property type="entry name" value="Cas_GSU0054"/>
    <property type="match status" value="1"/>
</dbReference>
<evidence type="ECO:0000313" key="1">
    <source>
        <dbReference type="EMBL" id="ACY17338.1"/>
    </source>
</evidence>
<dbReference type="OrthoDB" id="9787885at2"/>
<protein>
    <recommendedName>
        <fullName evidence="3">CRISPR-associated protein, GSU0054</fullName>
    </recommendedName>
</protein>
<reference evidence="1 2" key="1">
    <citation type="journal article" date="2010" name="Stand. Genomic Sci.">
        <title>Complete genome sequence of Haliangium ochraceum type strain (SMP-2).</title>
        <authorList>
            <consortium name="US DOE Joint Genome Institute (JGI-PGF)"/>
            <person name="Ivanova N."/>
            <person name="Daum C."/>
            <person name="Lang E."/>
            <person name="Abt B."/>
            <person name="Kopitz M."/>
            <person name="Saunders E."/>
            <person name="Lapidus A."/>
            <person name="Lucas S."/>
            <person name="Glavina Del Rio T."/>
            <person name="Nolan M."/>
            <person name="Tice H."/>
            <person name="Copeland A."/>
            <person name="Cheng J.F."/>
            <person name="Chen F."/>
            <person name="Bruce D."/>
            <person name="Goodwin L."/>
            <person name="Pitluck S."/>
            <person name="Mavromatis K."/>
            <person name="Pati A."/>
            <person name="Mikhailova N."/>
            <person name="Chen A."/>
            <person name="Palaniappan K."/>
            <person name="Land M."/>
            <person name="Hauser L."/>
            <person name="Chang Y.J."/>
            <person name="Jeffries C.D."/>
            <person name="Detter J.C."/>
            <person name="Brettin T."/>
            <person name="Rohde M."/>
            <person name="Goker M."/>
            <person name="Bristow J."/>
            <person name="Markowitz V."/>
            <person name="Eisen J.A."/>
            <person name="Hugenholtz P."/>
            <person name="Kyrpides N.C."/>
            <person name="Klenk H.P."/>
        </authorList>
    </citation>
    <scope>NUCLEOTIDE SEQUENCE [LARGE SCALE GENOMIC DNA]</scope>
    <source>
        <strain evidence="2">DSM 14365 / CIP 107738 / JCM 11303 / AJ 13395 / SMP-2</strain>
    </source>
</reference>
<dbReference type="InterPro" id="IPR019089">
    <property type="entry name" value="Cas_GSU0054"/>
</dbReference>
<organism evidence="1 2">
    <name type="scientific">Haliangium ochraceum (strain DSM 14365 / JCM 11303 / SMP-2)</name>
    <dbReference type="NCBI Taxonomy" id="502025"/>
    <lineage>
        <taxon>Bacteria</taxon>
        <taxon>Pseudomonadati</taxon>
        <taxon>Myxococcota</taxon>
        <taxon>Polyangia</taxon>
        <taxon>Haliangiales</taxon>
        <taxon>Kofleriaceae</taxon>
        <taxon>Haliangium</taxon>
    </lineage>
</organism>
<sequence>MLVLGLRYLNGWSMATDIADRTRPEWPPHPDRVFMAMVAAHMETGADDAERQALLWLENLPPPHLACAESFATRASVVSYVPVNDTKAPRVRSDKTPSDKQVKAGLELLPAHRSRQARTFPVAVPADDTVFLVWPEAPTMPAHARALDQLCRKVTRVGHSSSLVQMWRADDAPEAKIVPNIVPDARMGAHRMRIPGPGRLDYLLRCYDMGQHPAAGLWSGYRNAERAAHDEVHTGVLDSDILPLRLLPGDERRSLSLTTTLAAVRGLRGLLMKHCRDPLPEWLSGHRRDRTPTSEPHIAFAPLAHVGHEHAYGHLLGLALIVPRAVPHDARAEVLGPALYGRDDDDDDDKGKPTTRTLRLGHAGAWKLQLEDSLDPPQAMRARTWTGGRRGAMSWATVTPFVFDRFPKSEADKERDIVRACERMGLPEPSDIVTTKAPLFVGVPPAAQFPAMRTRKDGPTRYHQHIVIRFPVPVRGPVLLGAGRYRGYGLCRPYPTAAEAAQ</sequence>
<keyword evidence="2" id="KW-1185">Reference proteome</keyword>
<dbReference type="KEGG" id="hoh:Hoch_4849"/>
<dbReference type="RefSeq" id="WP_012829936.1">
    <property type="nucleotide sequence ID" value="NC_013440.1"/>
</dbReference>
<dbReference type="eggNOG" id="ENOG502Z97W">
    <property type="taxonomic scope" value="Bacteria"/>
</dbReference>
<dbReference type="AlphaFoldDB" id="D0LSW6"/>